<proteinExistence type="inferred from homology"/>
<evidence type="ECO:0000256" key="3">
    <source>
        <dbReference type="ARBA" id="ARBA00022448"/>
    </source>
</evidence>
<name>A0A7R9QUH6_9ACAR</name>
<dbReference type="InterPro" id="IPR023395">
    <property type="entry name" value="MCP_dom_sf"/>
</dbReference>
<evidence type="ECO:0000256" key="6">
    <source>
        <dbReference type="ARBA" id="ARBA00022989"/>
    </source>
</evidence>
<evidence type="ECO:0000313" key="11">
    <source>
        <dbReference type="EMBL" id="CAD7658846.1"/>
    </source>
</evidence>
<evidence type="ECO:0000256" key="10">
    <source>
        <dbReference type="SAM" id="MobiDB-lite"/>
    </source>
</evidence>
<keyword evidence="3 9" id="KW-0813">Transport</keyword>
<dbReference type="EMBL" id="OC930800">
    <property type="protein sequence ID" value="CAD7658846.1"/>
    <property type="molecule type" value="Genomic_DNA"/>
</dbReference>
<evidence type="ECO:0000256" key="2">
    <source>
        <dbReference type="ARBA" id="ARBA00006375"/>
    </source>
</evidence>
<sequence length="166" mass="18578">MVLGESFKPFSPQKRKTGEPLPLPLPLDDQNLVVKPGPHVSHKPDTNHETFVFKYTLSFFAASCAETITYPLDLIKGRLQIQGEKALTQYESVKGQRVIAHRGMAGTALGIVKEEGFLRLWQGLSPAIYRHVVYSGVRMTLYEYIREELLGKNPDGTIPVWKAIVG</sequence>
<gene>
    <name evidence="11" type="ORF">ONB1V03_LOCUS15466</name>
</gene>
<dbReference type="PROSITE" id="PS50920">
    <property type="entry name" value="SOLCAR"/>
    <property type="match status" value="1"/>
</dbReference>
<evidence type="ECO:0000256" key="9">
    <source>
        <dbReference type="RuleBase" id="RU000488"/>
    </source>
</evidence>
<dbReference type="Pfam" id="PF00153">
    <property type="entry name" value="Mito_carr"/>
    <property type="match status" value="1"/>
</dbReference>
<comment type="subcellular location">
    <subcellularLocation>
        <location evidence="1">Membrane</location>
        <topology evidence="1">Multi-pass membrane protein</topology>
    </subcellularLocation>
</comment>
<keyword evidence="7 8" id="KW-0472">Membrane</keyword>
<dbReference type="PANTHER" id="PTHR45618">
    <property type="entry name" value="MITOCHONDRIAL DICARBOXYLATE CARRIER-RELATED"/>
    <property type="match status" value="1"/>
</dbReference>
<evidence type="ECO:0000256" key="4">
    <source>
        <dbReference type="ARBA" id="ARBA00022692"/>
    </source>
</evidence>
<dbReference type="AlphaFoldDB" id="A0A7R9QUH6"/>
<dbReference type="SUPFAM" id="SSF103506">
    <property type="entry name" value="Mitochondrial carrier"/>
    <property type="match status" value="1"/>
</dbReference>
<dbReference type="GO" id="GO:0016020">
    <property type="term" value="C:membrane"/>
    <property type="evidence" value="ECO:0007669"/>
    <property type="project" value="UniProtKB-SubCell"/>
</dbReference>
<dbReference type="InterPro" id="IPR018108">
    <property type="entry name" value="MCP_transmembrane"/>
</dbReference>
<keyword evidence="4 8" id="KW-0812">Transmembrane</keyword>
<dbReference type="InterPro" id="IPR050391">
    <property type="entry name" value="Mito_Metabolite_Transporter"/>
</dbReference>
<evidence type="ECO:0000256" key="7">
    <source>
        <dbReference type="ARBA" id="ARBA00023136"/>
    </source>
</evidence>
<comment type="similarity">
    <text evidence="2 9">Belongs to the mitochondrial carrier (TC 2.A.29) family.</text>
</comment>
<keyword evidence="5" id="KW-0677">Repeat</keyword>
<organism evidence="11">
    <name type="scientific">Oppiella nova</name>
    <dbReference type="NCBI Taxonomy" id="334625"/>
    <lineage>
        <taxon>Eukaryota</taxon>
        <taxon>Metazoa</taxon>
        <taxon>Ecdysozoa</taxon>
        <taxon>Arthropoda</taxon>
        <taxon>Chelicerata</taxon>
        <taxon>Arachnida</taxon>
        <taxon>Acari</taxon>
        <taxon>Acariformes</taxon>
        <taxon>Sarcoptiformes</taxon>
        <taxon>Oribatida</taxon>
        <taxon>Brachypylina</taxon>
        <taxon>Oppioidea</taxon>
        <taxon>Oppiidae</taxon>
        <taxon>Oppiella</taxon>
    </lineage>
</organism>
<dbReference type="EMBL" id="CAJPVJ010015975">
    <property type="protein sequence ID" value="CAG2176032.1"/>
    <property type="molecule type" value="Genomic_DNA"/>
</dbReference>
<protein>
    <recommendedName>
        <fullName evidence="13">Mitochondrial uncoupling protein 4</fullName>
    </recommendedName>
</protein>
<feature type="region of interest" description="Disordered" evidence="10">
    <location>
        <begin position="1"/>
        <end position="22"/>
    </location>
</feature>
<evidence type="ECO:0000313" key="12">
    <source>
        <dbReference type="Proteomes" id="UP000728032"/>
    </source>
</evidence>
<keyword evidence="6" id="KW-1133">Transmembrane helix</keyword>
<evidence type="ECO:0008006" key="13">
    <source>
        <dbReference type="Google" id="ProtNLM"/>
    </source>
</evidence>
<evidence type="ECO:0000256" key="8">
    <source>
        <dbReference type="PROSITE-ProRule" id="PRU00282"/>
    </source>
</evidence>
<evidence type="ECO:0000256" key="5">
    <source>
        <dbReference type="ARBA" id="ARBA00022737"/>
    </source>
</evidence>
<dbReference type="Gene3D" id="1.50.40.10">
    <property type="entry name" value="Mitochondrial carrier domain"/>
    <property type="match status" value="1"/>
</dbReference>
<dbReference type="Proteomes" id="UP000728032">
    <property type="component" value="Unassembled WGS sequence"/>
</dbReference>
<evidence type="ECO:0000256" key="1">
    <source>
        <dbReference type="ARBA" id="ARBA00004141"/>
    </source>
</evidence>
<reference evidence="11" key="1">
    <citation type="submission" date="2020-11" db="EMBL/GenBank/DDBJ databases">
        <authorList>
            <person name="Tran Van P."/>
        </authorList>
    </citation>
    <scope>NUCLEOTIDE SEQUENCE</scope>
</reference>
<dbReference type="OrthoDB" id="8051030at2759"/>
<feature type="repeat" description="Solcar" evidence="8">
    <location>
        <begin position="49"/>
        <end position="148"/>
    </location>
</feature>
<accession>A0A7R9QUH6</accession>
<feature type="non-terminal residue" evidence="11">
    <location>
        <position position="166"/>
    </location>
</feature>
<keyword evidence="12" id="KW-1185">Reference proteome</keyword>